<dbReference type="CDD" id="cd02947">
    <property type="entry name" value="TRX_family"/>
    <property type="match status" value="1"/>
</dbReference>
<dbReference type="Gene3D" id="3.40.30.10">
    <property type="entry name" value="Glutaredoxin"/>
    <property type="match status" value="1"/>
</dbReference>
<dbReference type="SUPFAM" id="SSF52833">
    <property type="entry name" value="Thioredoxin-like"/>
    <property type="match status" value="1"/>
</dbReference>
<evidence type="ECO:0000313" key="2">
    <source>
        <dbReference type="EMBL" id="MET3659088.1"/>
    </source>
</evidence>
<reference evidence="2 3" key="1">
    <citation type="submission" date="2024-06" db="EMBL/GenBank/DDBJ databases">
        <title>Sorghum-associated microbial communities from plants grown in Nebraska, USA.</title>
        <authorList>
            <person name="Schachtman D."/>
        </authorList>
    </citation>
    <scope>NUCLEOTIDE SEQUENCE [LARGE SCALE GENOMIC DNA]</scope>
    <source>
        <strain evidence="2 3">1288</strain>
    </source>
</reference>
<accession>A0ABV2KGE3</accession>
<dbReference type="RefSeq" id="WP_067205874.1">
    <property type="nucleotide sequence ID" value="NZ_CP014616.1"/>
</dbReference>
<evidence type="ECO:0000259" key="1">
    <source>
        <dbReference type="Pfam" id="PF00085"/>
    </source>
</evidence>
<feature type="domain" description="Thioredoxin" evidence="1">
    <location>
        <begin position="67"/>
        <end position="154"/>
    </location>
</feature>
<dbReference type="EMBL" id="JBEPME010000008">
    <property type="protein sequence ID" value="MET3659088.1"/>
    <property type="molecule type" value="Genomic_DNA"/>
</dbReference>
<evidence type="ECO:0000313" key="3">
    <source>
        <dbReference type="Proteomes" id="UP001549104"/>
    </source>
</evidence>
<keyword evidence="2" id="KW-0413">Isomerase</keyword>
<organism evidence="2 3">
    <name type="scientific">Sporosarcina psychrophila</name>
    <name type="common">Bacillus psychrophilus</name>
    <dbReference type="NCBI Taxonomy" id="1476"/>
    <lineage>
        <taxon>Bacteria</taxon>
        <taxon>Bacillati</taxon>
        <taxon>Bacillota</taxon>
        <taxon>Bacilli</taxon>
        <taxon>Bacillales</taxon>
        <taxon>Caryophanaceae</taxon>
        <taxon>Sporosarcina</taxon>
    </lineage>
</organism>
<name>A0ABV2KGE3_SPOPS</name>
<comment type="caution">
    <text evidence="2">The sequence shown here is derived from an EMBL/GenBank/DDBJ whole genome shotgun (WGS) entry which is preliminary data.</text>
</comment>
<protein>
    <submittedName>
        <fullName evidence="2">Thiol-disulfide isomerase/thioredoxin</fullName>
    </submittedName>
</protein>
<dbReference type="Pfam" id="PF00085">
    <property type="entry name" value="Thioredoxin"/>
    <property type="match status" value="1"/>
</dbReference>
<gene>
    <name evidence="2" type="ORF">ABIC55_004208</name>
</gene>
<dbReference type="InterPro" id="IPR036249">
    <property type="entry name" value="Thioredoxin-like_sf"/>
</dbReference>
<dbReference type="InterPro" id="IPR013766">
    <property type="entry name" value="Thioredoxin_domain"/>
</dbReference>
<proteinExistence type="predicted"/>
<sequence length="159" mass="18052">MKKLLIIGGAIVAVFILIVVLSNKADQAKMKDNPYGTDNLEKPTIDLIGNENYSNIVLPDTLFKKIEAGESVTAYYFHPECQFCMEMTPVLMPIAKEMDVNVLQYNMMEFGDKAGMDTDYKIERWPALVHYKDGKEVGRMLGAQPEENIRAFFNEFEGK</sequence>
<keyword evidence="3" id="KW-1185">Reference proteome</keyword>
<dbReference type="Proteomes" id="UP001549104">
    <property type="component" value="Unassembled WGS sequence"/>
</dbReference>
<dbReference type="GO" id="GO:0016853">
    <property type="term" value="F:isomerase activity"/>
    <property type="evidence" value="ECO:0007669"/>
    <property type="project" value="UniProtKB-KW"/>
</dbReference>